<keyword evidence="3" id="KW-1185">Reference proteome</keyword>
<evidence type="ECO:0000313" key="3">
    <source>
        <dbReference type="Proteomes" id="UP000807504"/>
    </source>
</evidence>
<reference evidence="2" key="1">
    <citation type="journal article" date="2020" name="bioRxiv">
        <title>Chromosome-level reference genome of the European wasp spider Argiope bruennichi: a resource for studies on range expansion and evolutionary adaptation.</title>
        <authorList>
            <person name="Sheffer M.M."/>
            <person name="Hoppe A."/>
            <person name="Krehenwinkel H."/>
            <person name="Uhl G."/>
            <person name="Kuss A.W."/>
            <person name="Jensen L."/>
            <person name="Jensen C."/>
            <person name="Gillespie R.G."/>
            <person name="Hoff K.J."/>
            <person name="Prost S."/>
        </authorList>
    </citation>
    <scope>NUCLEOTIDE SEQUENCE</scope>
</reference>
<dbReference type="EMBL" id="JABXBU010000030">
    <property type="protein sequence ID" value="KAF8785375.1"/>
    <property type="molecule type" value="Genomic_DNA"/>
</dbReference>
<protein>
    <submittedName>
        <fullName evidence="2">Uncharacterized protein</fullName>
    </submittedName>
</protein>
<feature type="region of interest" description="Disordered" evidence="1">
    <location>
        <begin position="73"/>
        <end position="95"/>
    </location>
</feature>
<dbReference type="Proteomes" id="UP000807504">
    <property type="component" value="Unassembled WGS sequence"/>
</dbReference>
<gene>
    <name evidence="2" type="ORF">HNY73_010921</name>
</gene>
<reference evidence="2" key="2">
    <citation type="submission" date="2020-06" db="EMBL/GenBank/DDBJ databases">
        <authorList>
            <person name="Sheffer M."/>
        </authorList>
    </citation>
    <scope>NUCLEOTIDE SEQUENCE</scope>
</reference>
<accession>A0A8T0F529</accession>
<name>A0A8T0F529_ARGBR</name>
<dbReference type="AlphaFoldDB" id="A0A8T0F529"/>
<organism evidence="2 3">
    <name type="scientific">Argiope bruennichi</name>
    <name type="common">Wasp spider</name>
    <name type="synonym">Aranea bruennichi</name>
    <dbReference type="NCBI Taxonomy" id="94029"/>
    <lineage>
        <taxon>Eukaryota</taxon>
        <taxon>Metazoa</taxon>
        <taxon>Ecdysozoa</taxon>
        <taxon>Arthropoda</taxon>
        <taxon>Chelicerata</taxon>
        <taxon>Arachnida</taxon>
        <taxon>Araneae</taxon>
        <taxon>Araneomorphae</taxon>
        <taxon>Entelegynae</taxon>
        <taxon>Araneoidea</taxon>
        <taxon>Araneidae</taxon>
        <taxon>Argiope</taxon>
    </lineage>
</organism>
<evidence type="ECO:0000256" key="1">
    <source>
        <dbReference type="SAM" id="MobiDB-lite"/>
    </source>
</evidence>
<sequence>MVKTSLLSFHPNSGATLSRASGIQEISSATNMPLQTQSQVVMGSDNSMLCSSQLHMSTLSPIIASVLAENVGHSHQQQAFSPPSSNTSSQHMPDNHMNFDFLDHLDCNTSDFLNFDVMQDENASYSLLEDIDMLDK</sequence>
<evidence type="ECO:0000313" key="2">
    <source>
        <dbReference type="EMBL" id="KAF8785375.1"/>
    </source>
</evidence>
<proteinExistence type="predicted"/>
<feature type="compositionally biased region" description="Polar residues" evidence="1">
    <location>
        <begin position="73"/>
        <end position="92"/>
    </location>
</feature>
<comment type="caution">
    <text evidence="2">The sequence shown here is derived from an EMBL/GenBank/DDBJ whole genome shotgun (WGS) entry which is preliminary data.</text>
</comment>